<accession>A0A520KS36</accession>
<dbReference type="EMBL" id="RXIF01000006">
    <property type="protein sequence ID" value="RZN64567.1"/>
    <property type="molecule type" value="Genomic_DNA"/>
</dbReference>
<feature type="transmembrane region" description="Helical" evidence="1">
    <location>
        <begin position="168"/>
        <end position="191"/>
    </location>
</feature>
<keyword evidence="1" id="KW-0472">Membrane</keyword>
<protein>
    <recommendedName>
        <fullName evidence="4">Sodium:glutamate symporter</fullName>
    </recommendedName>
</protein>
<evidence type="ECO:0000313" key="2">
    <source>
        <dbReference type="EMBL" id="RZN64567.1"/>
    </source>
</evidence>
<evidence type="ECO:0000256" key="1">
    <source>
        <dbReference type="SAM" id="Phobius"/>
    </source>
</evidence>
<feature type="transmembrane region" description="Helical" evidence="1">
    <location>
        <begin position="39"/>
        <end position="62"/>
    </location>
</feature>
<sequence length="204" mass="23044">MAISNISGDIVLWDFIFASLLLILGTILRARIKLFQKWLIPNAIISGVIGLILSNGLLYIPFSENMVFYPYHLLNLCYCSILLSAVKISWKEFKTSGLSTGLCISFTQAMQAAFGVGLALMRVVDPDFKSPSLLDFIMGSPLILIVQFIIALGGLVIYIDPFAIWTRVLYFLILIVMCIVIWLIGPAFGLWKKYKPFWRLWPKD</sequence>
<feature type="transmembrane region" description="Helical" evidence="1">
    <location>
        <begin position="68"/>
        <end position="90"/>
    </location>
</feature>
<name>A0A520KS36_METT2</name>
<organism evidence="2 3">
    <name type="scientific">Methanoliparum thermophilum</name>
    <dbReference type="NCBI Taxonomy" id="2491083"/>
    <lineage>
        <taxon>Archaea</taxon>
        <taxon>Methanobacteriati</taxon>
        <taxon>Methanobacteriota</taxon>
        <taxon>Candidatus Methanoliparia</taxon>
        <taxon>Candidatus Methanoliparales</taxon>
        <taxon>Candidatus Methanoliparaceae</taxon>
        <taxon>Candidatus Methanoliparum</taxon>
    </lineage>
</organism>
<dbReference type="Proteomes" id="UP000317158">
    <property type="component" value="Unassembled WGS sequence"/>
</dbReference>
<keyword evidence="1" id="KW-0812">Transmembrane</keyword>
<proteinExistence type="predicted"/>
<feature type="transmembrane region" description="Helical" evidence="1">
    <location>
        <begin position="6"/>
        <end position="27"/>
    </location>
</feature>
<evidence type="ECO:0000313" key="3">
    <source>
        <dbReference type="Proteomes" id="UP000317158"/>
    </source>
</evidence>
<keyword evidence="1" id="KW-1133">Transmembrane helix</keyword>
<dbReference type="AlphaFoldDB" id="A0A520KS36"/>
<comment type="caution">
    <text evidence="2">The sequence shown here is derived from an EMBL/GenBank/DDBJ whole genome shotgun (WGS) entry which is preliminary data.</text>
</comment>
<feature type="transmembrane region" description="Helical" evidence="1">
    <location>
        <begin position="102"/>
        <end position="124"/>
    </location>
</feature>
<gene>
    <name evidence="2" type="ORF">EF806_04300</name>
</gene>
<evidence type="ECO:0008006" key="4">
    <source>
        <dbReference type="Google" id="ProtNLM"/>
    </source>
</evidence>
<reference evidence="2 3" key="1">
    <citation type="journal article" date="2019" name="Nat. Microbiol.">
        <title>Wide diversity of methane and short-chain alkane metabolisms in uncultured archaea.</title>
        <authorList>
            <person name="Borrel G."/>
            <person name="Adam P.S."/>
            <person name="McKay L.J."/>
            <person name="Chen L.X."/>
            <person name="Sierra-Garcia I.N."/>
            <person name="Sieber C.M."/>
            <person name="Letourneur Q."/>
            <person name="Ghozlane A."/>
            <person name="Andersen G.L."/>
            <person name="Li W.J."/>
            <person name="Hallam S.J."/>
            <person name="Muyzer G."/>
            <person name="de Oliveira V.M."/>
            <person name="Inskeep W.P."/>
            <person name="Banfield J.F."/>
            <person name="Gribaldo S."/>
        </authorList>
    </citation>
    <scope>NUCLEOTIDE SEQUENCE [LARGE SCALE GENOMIC DNA]</scope>
    <source>
        <strain evidence="2">NM1a</strain>
    </source>
</reference>
<feature type="transmembrane region" description="Helical" evidence="1">
    <location>
        <begin position="136"/>
        <end position="159"/>
    </location>
</feature>